<dbReference type="GO" id="GO:0051287">
    <property type="term" value="F:NAD binding"/>
    <property type="evidence" value="ECO:0007669"/>
    <property type="project" value="InterPro"/>
</dbReference>
<protein>
    <recommendedName>
        <fullName evidence="6">4-hydroxythreonine-4-phosphate dehydrogenase</fullName>
    </recommendedName>
</protein>
<dbReference type="InterPro" id="IPR005255">
    <property type="entry name" value="PdxA_fam"/>
</dbReference>
<gene>
    <name evidence="4" type="ORF">GMBLW1_10780</name>
</gene>
<dbReference type="Gene3D" id="3.40.718.10">
    <property type="entry name" value="Isopropylmalate Dehydrogenase"/>
    <property type="match status" value="1"/>
</dbReference>
<keyword evidence="1" id="KW-0479">Metal-binding</keyword>
<evidence type="ECO:0000256" key="3">
    <source>
        <dbReference type="ARBA" id="ARBA00023027"/>
    </source>
</evidence>
<accession>A0A6C2YPS0</accession>
<dbReference type="PANTHER" id="PTHR30004">
    <property type="entry name" value="4-HYDROXYTHREONINE-4-PHOSPHATE DEHYDROGENASE"/>
    <property type="match status" value="1"/>
</dbReference>
<dbReference type="NCBIfam" id="TIGR00557">
    <property type="entry name" value="pdxA"/>
    <property type="match status" value="1"/>
</dbReference>
<evidence type="ECO:0000313" key="4">
    <source>
        <dbReference type="EMBL" id="VIP02882.1"/>
    </source>
</evidence>
<dbReference type="GO" id="GO:0046872">
    <property type="term" value="F:metal ion binding"/>
    <property type="evidence" value="ECO:0007669"/>
    <property type="project" value="UniProtKB-KW"/>
</dbReference>
<keyword evidence="3" id="KW-0520">NAD</keyword>
<dbReference type="SUPFAM" id="SSF53659">
    <property type="entry name" value="Isocitrate/Isopropylmalate dehydrogenase-like"/>
    <property type="match status" value="1"/>
</dbReference>
<proteinExistence type="predicted"/>
<dbReference type="Pfam" id="PF04166">
    <property type="entry name" value="PdxA"/>
    <property type="match status" value="1"/>
</dbReference>
<evidence type="ECO:0008006" key="6">
    <source>
        <dbReference type="Google" id="ProtNLM"/>
    </source>
</evidence>
<dbReference type="Proteomes" id="UP000464378">
    <property type="component" value="Chromosome"/>
</dbReference>
<name>A0A6C2YPS0_9BACT</name>
<dbReference type="FunCoup" id="A0A6C2YPS0">
    <property type="interactions" value="231"/>
</dbReference>
<keyword evidence="5" id="KW-1185">Reference proteome</keyword>
<dbReference type="GO" id="GO:0016491">
    <property type="term" value="F:oxidoreductase activity"/>
    <property type="evidence" value="ECO:0007669"/>
    <property type="project" value="UniProtKB-KW"/>
</dbReference>
<dbReference type="KEGG" id="tim:GMBLW1_10780"/>
<sequence>MKNYRPKLLITLGDVAGIGPEIIVNAWPELHRIAEPIVVGEPTVMLQAISACRKPLRVKLAVDALFAQSSTEQIPVIHATQQNLHDIRPGQITAAGGQAAYDFLVYAIDATLAGQADGIVTAPLHKEGLRAAGLHFPGHTEILAERTNTPAYAMVLHGDGLTVAHVTLHMALRDVFARLTPEAILEKIRLVHQLAPRLTGKPSRIAVAGLNPHAGDGGLFGDEEARIILPAVQAARSEGIDATGPVPVDTLFVRAARGEFDGVVAMYHDQGHIAMKLRSGWRNVNITAGLPIIRTSVAHGTAYDIAGQGIADASSMIAAVEVAAKLVQTHTR</sequence>
<dbReference type="EMBL" id="LR586016">
    <property type="protein sequence ID" value="VIP02882.1"/>
    <property type="molecule type" value="Genomic_DNA"/>
</dbReference>
<dbReference type="RefSeq" id="WP_162658010.1">
    <property type="nucleotide sequence ID" value="NZ_LR593887.1"/>
</dbReference>
<dbReference type="InParanoid" id="A0A6C2YPS0"/>
<evidence type="ECO:0000256" key="1">
    <source>
        <dbReference type="ARBA" id="ARBA00022723"/>
    </source>
</evidence>
<reference evidence="4" key="1">
    <citation type="submission" date="2019-04" db="EMBL/GenBank/DDBJ databases">
        <authorList>
            <consortium name="Science for Life Laboratories"/>
        </authorList>
    </citation>
    <scope>NUCLEOTIDE SEQUENCE</scope>
    <source>
        <strain evidence="4">MBLW1</strain>
    </source>
</reference>
<keyword evidence="2" id="KW-0560">Oxidoreductase</keyword>
<organism evidence="4">
    <name type="scientific">Tuwongella immobilis</name>
    <dbReference type="NCBI Taxonomy" id="692036"/>
    <lineage>
        <taxon>Bacteria</taxon>
        <taxon>Pseudomonadati</taxon>
        <taxon>Planctomycetota</taxon>
        <taxon>Planctomycetia</taxon>
        <taxon>Gemmatales</taxon>
        <taxon>Gemmataceae</taxon>
        <taxon>Tuwongella</taxon>
    </lineage>
</organism>
<evidence type="ECO:0000256" key="2">
    <source>
        <dbReference type="ARBA" id="ARBA00023002"/>
    </source>
</evidence>
<dbReference type="EMBL" id="LR593887">
    <property type="protein sequence ID" value="VTS02734.1"/>
    <property type="molecule type" value="Genomic_DNA"/>
</dbReference>
<dbReference type="PANTHER" id="PTHR30004:SF6">
    <property type="entry name" value="D-THREONATE 4-PHOSPHATE DEHYDROGENASE"/>
    <property type="match status" value="1"/>
</dbReference>
<evidence type="ECO:0000313" key="5">
    <source>
        <dbReference type="Proteomes" id="UP000464378"/>
    </source>
</evidence>
<dbReference type="AlphaFoldDB" id="A0A6C2YPS0"/>